<evidence type="ECO:0000313" key="2">
    <source>
        <dbReference type="EMBL" id="MDI1492813.1"/>
    </source>
</evidence>
<evidence type="ECO:0000313" key="3">
    <source>
        <dbReference type="Proteomes" id="UP001161017"/>
    </source>
</evidence>
<sequence length="277" mass="31668">MSGTRLPKRDKVEMNNELDPTRRLHMLLNCKNEMRVGIYNVSPAMVSLFLKHGDLGDIIELDDVSAQGSSKDFVVRMAEIAKCKDTPGMWRKVEHGSFDSLRFCEKWLGYADDLKYIDGGAVCSIKPENRAKRKPLPGRKVWDEIVKGNMLIPRWDDERQTWKDRISDSVDPATYKIPEGKLLRLPDGKVLRPPRSPPSRSRHSDPSKYKKPPPPQSSYDEFPPASSSRPRPARSPPSRPHHSGPRKYEQPSPRYSSYDKYTPASSSRSGGKYRDYR</sequence>
<feature type="compositionally biased region" description="Low complexity" evidence="1">
    <location>
        <begin position="217"/>
        <end position="230"/>
    </location>
</feature>
<proteinExistence type="predicted"/>
<dbReference type="AlphaFoldDB" id="A0AA43TYM2"/>
<evidence type="ECO:0000256" key="1">
    <source>
        <dbReference type="SAM" id="MobiDB-lite"/>
    </source>
</evidence>
<name>A0AA43TYM2_9LECA</name>
<protein>
    <submittedName>
        <fullName evidence="2">Uncharacterized protein</fullName>
    </submittedName>
</protein>
<organism evidence="2 3">
    <name type="scientific">Ramalina farinacea</name>
    <dbReference type="NCBI Taxonomy" id="258253"/>
    <lineage>
        <taxon>Eukaryota</taxon>
        <taxon>Fungi</taxon>
        <taxon>Dikarya</taxon>
        <taxon>Ascomycota</taxon>
        <taxon>Pezizomycotina</taxon>
        <taxon>Lecanoromycetes</taxon>
        <taxon>OSLEUM clade</taxon>
        <taxon>Lecanoromycetidae</taxon>
        <taxon>Lecanorales</taxon>
        <taxon>Lecanorineae</taxon>
        <taxon>Ramalinaceae</taxon>
        <taxon>Ramalina</taxon>
    </lineage>
</organism>
<feature type="region of interest" description="Disordered" evidence="1">
    <location>
        <begin position="177"/>
        <end position="277"/>
    </location>
</feature>
<dbReference type="Proteomes" id="UP001161017">
    <property type="component" value="Unassembled WGS sequence"/>
</dbReference>
<reference evidence="2" key="1">
    <citation type="journal article" date="2023" name="Genome Biol. Evol.">
        <title>First Whole Genome Sequence and Flow Cytometry Genome Size Data for the Lichen-Forming Fungus Ramalina farinacea (Ascomycota).</title>
        <authorList>
            <person name="Llewellyn T."/>
            <person name="Mian S."/>
            <person name="Hill R."/>
            <person name="Leitch I.J."/>
            <person name="Gaya E."/>
        </authorList>
    </citation>
    <scope>NUCLEOTIDE SEQUENCE</scope>
    <source>
        <strain evidence="2">LIQ254RAFAR</strain>
    </source>
</reference>
<dbReference type="EMBL" id="JAPUFD010000021">
    <property type="protein sequence ID" value="MDI1492813.1"/>
    <property type="molecule type" value="Genomic_DNA"/>
</dbReference>
<accession>A0AA43TYM2</accession>
<keyword evidence="3" id="KW-1185">Reference proteome</keyword>
<gene>
    <name evidence="2" type="ORF">OHK93_004596</name>
</gene>
<feature type="compositionally biased region" description="Basic and acidic residues" evidence="1">
    <location>
        <begin position="178"/>
        <end position="190"/>
    </location>
</feature>
<comment type="caution">
    <text evidence="2">The sequence shown here is derived from an EMBL/GenBank/DDBJ whole genome shotgun (WGS) entry which is preliminary data.</text>
</comment>